<protein>
    <recommendedName>
        <fullName evidence="5">Homoserine kinase</fullName>
        <ecNumber evidence="4">2.7.1.39</ecNumber>
    </recommendedName>
</protein>
<evidence type="ECO:0000256" key="13">
    <source>
        <dbReference type="SAM" id="Phobius"/>
    </source>
</evidence>
<keyword evidence="17" id="KW-1185">Reference proteome</keyword>
<dbReference type="Proteomes" id="UP001516023">
    <property type="component" value="Unassembled WGS sequence"/>
</dbReference>
<dbReference type="Pfam" id="PF00288">
    <property type="entry name" value="GHMP_kinases_N"/>
    <property type="match status" value="1"/>
</dbReference>
<dbReference type="InterPro" id="IPR036554">
    <property type="entry name" value="GHMP_kinase_C_sf"/>
</dbReference>
<dbReference type="Pfam" id="PF08544">
    <property type="entry name" value="GHMP_kinases_C"/>
    <property type="match status" value="1"/>
</dbReference>
<evidence type="ECO:0000256" key="9">
    <source>
        <dbReference type="ARBA" id="ARBA00022741"/>
    </source>
</evidence>
<dbReference type="InterPro" id="IPR020568">
    <property type="entry name" value="Ribosomal_Su5_D2-typ_SF"/>
</dbReference>
<feature type="transmembrane region" description="Helical" evidence="13">
    <location>
        <begin position="35"/>
        <end position="53"/>
    </location>
</feature>
<dbReference type="InterPro" id="IPR006203">
    <property type="entry name" value="GHMP_knse_ATP-bd_CS"/>
</dbReference>
<organism evidence="16 17">
    <name type="scientific">Cyclotella cryptica</name>
    <dbReference type="NCBI Taxonomy" id="29204"/>
    <lineage>
        <taxon>Eukaryota</taxon>
        <taxon>Sar</taxon>
        <taxon>Stramenopiles</taxon>
        <taxon>Ochrophyta</taxon>
        <taxon>Bacillariophyta</taxon>
        <taxon>Coscinodiscophyceae</taxon>
        <taxon>Thalassiosirophycidae</taxon>
        <taxon>Stephanodiscales</taxon>
        <taxon>Stephanodiscaceae</taxon>
        <taxon>Cyclotella</taxon>
    </lineage>
</organism>
<dbReference type="HAMAP" id="MF_00384">
    <property type="entry name" value="Homoser_kinase"/>
    <property type="match status" value="1"/>
</dbReference>
<evidence type="ECO:0000256" key="1">
    <source>
        <dbReference type="ARBA" id="ARBA00004229"/>
    </source>
</evidence>
<reference evidence="16 17" key="1">
    <citation type="journal article" date="2020" name="G3 (Bethesda)">
        <title>Improved Reference Genome for Cyclotella cryptica CCMP332, a Model for Cell Wall Morphogenesis, Salinity Adaptation, and Lipid Production in Diatoms (Bacillariophyta).</title>
        <authorList>
            <person name="Roberts W.R."/>
            <person name="Downey K.M."/>
            <person name="Ruck E.C."/>
            <person name="Traller J.C."/>
            <person name="Alverson A.J."/>
        </authorList>
    </citation>
    <scope>NUCLEOTIDE SEQUENCE [LARGE SCALE GENOMIC DNA]</scope>
    <source>
        <strain evidence="16 17">CCMP332</strain>
    </source>
</reference>
<dbReference type="InterPro" id="IPR000870">
    <property type="entry name" value="Homoserine_kinase"/>
</dbReference>
<dbReference type="EMBL" id="JABMIG020000264">
    <property type="protein sequence ID" value="KAL3783288.1"/>
    <property type="molecule type" value="Genomic_DNA"/>
</dbReference>
<evidence type="ECO:0000256" key="2">
    <source>
        <dbReference type="ARBA" id="ARBA00005015"/>
    </source>
</evidence>
<proteinExistence type="inferred from homology"/>
<accession>A0ABD3P746</accession>
<dbReference type="InterPro" id="IPR014721">
    <property type="entry name" value="Ribsml_uS5_D2-typ_fold_subgr"/>
</dbReference>
<evidence type="ECO:0000256" key="4">
    <source>
        <dbReference type="ARBA" id="ARBA00012078"/>
    </source>
</evidence>
<keyword evidence="8" id="KW-0791">Threonine biosynthesis</keyword>
<dbReference type="SUPFAM" id="SSF55060">
    <property type="entry name" value="GHMP Kinase, C-terminal domain"/>
    <property type="match status" value="1"/>
</dbReference>
<evidence type="ECO:0000313" key="17">
    <source>
        <dbReference type="Proteomes" id="UP001516023"/>
    </source>
</evidence>
<feature type="domain" description="GHMP kinase N-terminal" evidence="14">
    <location>
        <begin position="178"/>
        <end position="263"/>
    </location>
</feature>
<evidence type="ECO:0000313" key="16">
    <source>
        <dbReference type="EMBL" id="KAL3783288.1"/>
    </source>
</evidence>
<dbReference type="InterPro" id="IPR013750">
    <property type="entry name" value="GHMP_kinase_C_dom"/>
</dbReference>
<keyword evidence="6" id="KW-0028">Amino-acid biosynthesis</keyword>
<dbReference type="PROSITE" id="PS00627">
    <property type="entry name" value="GHMP_KINASES_ATP"/>
    <property type="match status" value="1"/>
</dbReference>
<dbReference type="SUPFAM" id="SSF54211">
    <property type="entry name" value="Ribosomal protein S5 domain 2-like"/>
    <property type="match status" value="1"/>
</dbReference>
<dbReference type="PRINTS" id="PR00958">
    <property type="entry name" value="HOMSERKINASE"/>
</dbReference>
<keyword evidence="13" id="KW-0472">Membrane</keyword>
<evidence type="ECO:0000256" key="6">
    <source>
        <dbReference type="ARBA" id="ARBA00022605"/>
    </source>
</evidence>
<evidence type="ECO:0000256" key="7">
    <source>
        <dbReference type="ARBA" id="ARBA00022679"/>
    </source>
</evidence>
<keyword evidence="13" id="KW-1133">Transmembrane helix</keyword>
<keyword evidence="11" id="KW-0067">ATP-binding</keyword>
<dbReference type="PANTHER" id="PTHR20861">
    <property type="entry name" value="HOMOSERINE/4-DIPHOSPHOCYTIDYL-2-C-METHYL-D-ERYTHRITOL KINASE"/>
    <property type="match status" value="1"/>
</dbReference>
<comment type="similarity">
    <text evidence="3">Belongs to the GHMP kinase family. Homoserine kinase subfamily.</text>
</comment>
<dbReference type="PANTHER" id="PTHR20861:SF1">
    <property type="entry name" value="HOMOSERINE KINASE"/>
    <property type="match status" value="1"/>
</dbReference>
<comment type="subcellular location">
    <subcellularLocation>
        <location evidence="1">Plastid</location>
        <location evidence="1">Chloroplast</location>
    </subcellularLocation>
</comment>
<dbReference type="AlphaFoldDB" id="A0ABD3P746"/>
<dbReference type="NCBIfam" id="TIGR00191">
    <property type="entry name" value="thrB"/>
    <property type="match status" value="1"/>
</dbReference>
<comment type="catalytic activity">
    <reaction evidence="12">
        <text>L-homoserine + ATP = O-phospho-L-homoserine + ADP + H(+)</text>
        <dbReference type="Rhea" id="RHEA:13985"/>
        <dbReference type="ChEBI" id="CHEBI:15378"/>
        <dbReference type="ChEBI" id="CHEBI:30616"/>
        <dbReference type="ChEBI" id="CHEBI:57476"/>
        <dbReference type="ChEBI" id="CHEBI:57590"/>
        <dbReference type="ChEBI" id="CHEBI:456216"/>
        <dbReference type="EC" id="2.7.1.39"/>
    </reaction>
    <physiologicalReaction direction="left-to-right" evidence="12">
        <dbReference type="Rhea" id="RHEA:13986"/>
    </physiologicalReaction>
</comment>
<dbReference type="GO" id="GO:0009507">
    <property type="term" value="C:chloroplast"/>
    <property type="evidence" value="ECO:0007669"/>
    <property type="project" value="UniProtKB-SubCell"/>
</dbReference>
<dbReference type="GO" id="GO:0004413">
    <property type="term" value="F:homoserine kinase activity"/>
    <property type="evidence" value="ECO:0007669"/>
    <property type="project" value="UniProtKB-EC"/>
</dbReference>
<evidence type="ECO:0000256" key="12">
    <source>
        <dbReference type="ARBA" id="ARBA00049913"/>
    </source>
</evidence>
<dbReference type="InterPro" id="IPR006204">
    <property type="entry name" value="GHMP_kinase_N_dom"/>
</dbReference>
<feature type="domain" description="GHMP kinase C-terminal" evidence="15">
    <location>
        <begin position="329"/>
        <end position="386"/>
    </location>
</feature>
<evidence type="ECO:0000259" key="15">
    <source>
        <dbReference type="Pfam" id="PF08544"/>
    </source>
</evidence>
<evidence type="ECO:0000256" key="11">
    <source>
        <dbReference type="ARBA" id="ARBA00022840"/>
    </source>
</evidence>
<keyword evidence="10" id="KW-0418">Kinase</keyword>
<evidence type="ECO:0000256" key="3">
    <source>
        <dbReference type="ARBA" id="ARBA00007370"/>
    </source>
</evidence>
<evidence type="ECO:0000256" key="5">
    <source>
        <dbReference type="ARBA" id="ARBA00017858"/>
    </source>
</evidence>
<evidence type="ECO:0000256" key="8">
    <source>
        <dbReference type="ARBA" id="ARBA00022697"/>
    </source>
</evidence>
<dbReference type="Gene3D" id="3.30.230.10">
    <property type="match status" value="1"/>
</dbReference>
<feature type="transmembrane region" description="Helical" evidence="13">
    <location>
        <begin position="208"/>
        <end position="230"/>
    </location>
</feature>
<dbReference type="Gene3D" id="3.30.70.890">
    <property type="entry name" value="GHMP kinase, C-terminal domain"/>
    <property type="match status" value="1"/>
</dbReference>
<comment type="pathway">
    <text evidence="2">Amino-acid biosynthesis; L-threonine biosynthesis; L-threonine from L-aspartate: step 4/5.</text>
</comment>
<keyword evidence="13" id="KW-0812">Transmembrane</keyword>
<evidence type="ECO:0000256" key="10">
    <source>
        <dbReference type="ARBA" id="ARBA00022777"/>
    </source>
</evidence>
<name>A0ABD3P746_9STRA</name>
<keyword evidence="7" id="KW-0808">Transferase</keyword>
<gene>
    <name evidence="16" type="ORF">HJC23_007957</name>
</gene>
<keyword evidence="9" id="KW-0547">Nucleotide-binding</keyword>
<dbReference type="GO" id="GO:0005524">
    <property type="term" value="F:ATP binding"/>
    <property type="evidence" value="ECO:0007669"/>
    <property type="project" value="UniProtKB-KW"/>
</dbReference>
<evidence type="ECO:0000259" key="14">
    <source>
        <dbReference type="Pfam" id="PF00288"/>
    </source>
</evidence>
<dbReference type="EC" id="2.7.1.39" evidence="4"/>
<dbReference type="GO" id="GO:0009088">
    <property type="term" value="P:threonine biosynthetic process"/>
    <property type="evidence" value="ECO:0007669"/>
    <property type="project" value="UniProtKB-KW"/>
</dbReference>
<sequence length="452" mass="49136">MYSYYVPYNLYLPHWTVDKHTRSTLTMTSNDTTKLAATALVAGGLGALLSYYLSQRQRPSSSPPNALAHTTRTSFIFHDPTNETTPTTSDATVLFPHSHEERMRRRIAARMSIEEENSQPRRSVTVRVPASSANCGPGFDCIGLAVDLWTEVTVSRAETFEITAEGEGADDMPKDETNYIVTGVKAAYETAEKPMPPLKYHIVSRIPYARGLGSSSAAIVAGIIAGLVLAGHRLPVWGSESLLQIAASIEGHPDNVAPVIYGGFQIGIHNGTRWITERIPTPPGLQLVMFIPDFIGKTSAARGLLKDTINRQDAAFNIGRVAFLVHALAVGNLDNLKWGVQDKMHQPQRAAAIYPHLYPMIKAAEEAGACCAYLSGAGPTVMAMTSGASGDIFTQREKERTDFTVARAMMEVAQEFNVKGRIVVTQASQDGARVVKVDPPFSTADITFRDNV</sequence>
<comment type="caution">
    <text evidence="16">The sequence shown here is derived from an EMBL/GenBank/DDBJ whole genome shotgun (WGS) entry which is preliminary data.</text>
</comment>